<evidence type="ECO:0000313" key="3">
    <source>
        <dbReference type="EMBL" id="ACI17643.1"/>
    </source>
</evidence>
<proteinExistence type="inferred from homology"/>
<dbReference type="NCBIfam" id="TIGR01730">
    <property type="entry name" value="RND_mfp"/>
    <property type="match status" value="1"/>
</dbReference>
<dbReference type="Gene3D" id="2.40.420.20">
    <property type="match status" value="1"/>
</dbReference>
<organism evidence="3 4">
    <name type="scientific">Coprothermobacter proteolyticus (strain ATCC 35245 / DSM 5265 / OCM 4 / BT)</name>
    <dbReference type="NCBI Taxonomy" id="309798"/>
    <lineage>
        <taxon>Bacteria</taxon>
        <taxon>Pseudomonadati</taxon>
        <taxon>Coprothermobacterota</taxon>
        <taxon>Coprothermobacteria</taxon>
        <taxon>Coprothermobacterales</taxon>
        <taxon>Coprothermobacteraceae</taxon>
        <taxon>Coprothermobacter</taxon>
    </lineage>
</organism>
<reference evidence="4" key="1">
    <citation type="submission" date="2008-08" db="EMBL/GenBank/DDBJ databases">
        <title>The complete genome sequence of Coprothermobacter proteolyticus strain ATCC 5245 / DSM 5265 / BT.</title>
        <authorList>
            <person name="Dodson R.J."/>
            <person name="Durkin A.S."/>
            <person name="Wu M."/>
            <person name="Eisen J."/>
            <person name="Sutton G."/>
        </authorList>
    </citation>
    <scope>NUCLEOTIDE SEQUENCE [LARGE SCALE GENOMIC DNA]</scope>
    <source>
        <strain evidence="4">ATCC 35245 / DSM 5265 / OCM 4 / BT</strain>
    </source>
</reference>
<dbReference type="SUPFAM" id="SSF111369">
    <property type="entry name" value="HlyD-like secretion proteins"/>
    <property type="match status" value="1"/>
</dbReference>
<comment type="similarity">
    <text evidence="1">Belongs to the membrane fusion protein (MFP) (TC 8.A.1) family.</text>
</comment>
<gene>
    <name evidence="3" type="ordered locus">COPRO5265_1213</name>
</gene>
<dbReference type="GO" id="GO:0015562">
    <property type="term" value="F:efflux transmembrane transporter activity"/>
    <property type="evidence" value="ECO:0007669"/>
    <property type="project" value="TreeGrafter"/>
</dbReference>
<dbReference type="AlphaFoldDB" id="B5Y9S2"/>
<evidence type="ECO:0000313" key="4">
    <source>
        <dbReference type="Proteomes" id="UP000001732"/>
    </source>
</evidence>
<accession>B5Y9S2</accession>
<reference evidence="3 4" key="2">
    <citation type="journal article" date="2014" name="Genome Announc.">
        <title>Complete Genome Sequence of Coprothermobacter proteolyticus DSM 5265.</title>
        <authorList>
            <person name="Alexiev A."/>
            <person name="Coil D.A."/>
            <person name="Badger J.H."/>
            <person name="Enticknap J."/>
            <person name="Ward N."/>
            <person name="Robb F.T."/>
            <person name="Eisen J.A."/>
        </authorList>
    </citation>
    <scope>NUCLEOTIDE SEQUENCE [LARGE SCALE GENOMIC DNA]</scope>
    <source>
        <strain evidence="4">ATCC 35245 / DSM 5265 / OCM 4 / BT</strain>
    </source>
</reference>
<name>B5Y9S2_COPPD</name>
<feature type="domain" description="Multidrug resistance protein MdtA-like C-terminal permuted SH3" evidence="2">
    <location>
        <begin position="244"/>
        <end position="302"/>
    </location>
</feature>
<dbReference type="Pfam" id="PF25967">
    <property type="entry name" value="RND-MFP_C"/>
    <property type="match status" value="1"/>
</dbReference>
<evidence type="ECO:0000259" key="2">
    <source>
        <dbReference type="Pfam" id="PF25967"/>
    </source>
</evidence>
<keyword evidence="4" id="KW-1185">Reference proteome</keyword>
<dbReference type="GO" id="GO:1990281">
    <property type="term" value="C:efflux pump complex"/>
    <property type="evidence" value="ECO:0007669"/>
    <property type="project" value="TreeGrafter"/>
</dbReference>
<dbReference type="Proteomes" id="UP000001732">
    <property type="component" value="Chromosome"/>
</dbReference>
<dbReference type="Gene3D" id="2.40.50.100">
    <property type="match status" value="1"/>
</dbReference>
<dbReference type="InterPro" id="IPR058627">
    <property type="entry name" value="MdtA-like_C"/>
</dbReference>
<dbReference type="InterPro" id="IPR006143">
    <property type="entry name" value="RND_pump_MFP"/>
</dbReference>
<dbReference type="eggNOG" id="COG0845">
    <property type="taxonomic scope" value="Bacteria"/>
</dbReference>
<evidence type="ECO:0000256" key="1">
    <source>
        <dbReference type="ARBA" id="ARBA00009477"/>
    </source>
</evidence>
<protein>
    <submittedName>
        <fullName evidence="3">Membrane-fusion protein, putative</fullName>
    </submittedName>
</protein>
<dbReference type="STRING" id="309798.COPRO5265_1213"/>
<dbReference type="EMBL" id="CP001145">
    <property type="protein sequence ID" value="ACI17643.1"/>
    <property type="molecule type" value="Genomic_DNA"/>
</dbReference>
<dbReference type="PANTHER" id="PTHR30469">
    <property type="entry name" value="MULTIDRUG RESISTANCE PROTEIN MDTA"/>
    <property type="match status" value="1"/>
</dbReference>
<sequence length="312" mass="33011">MEVKTALVQNGTLEQTAYASGTVMAKREYPLYGPSGVSVKDVGVELGDRVEQGQTLVTFDDSDIKTQISVAQNQLDILQIQLDSYKKMKDSGGSLGGTQSAGTSLDDQIAMQEIQIKNQKLNITSLQSKLKSFTVKAPVAGIVGQLLVSPGMPSPMGQPAAVVYDVSQRKVSMMLNPVDAMSVSVGQTASVYFGDQTFDAEVSFVSPVSMNNAVSLEVTLGDGTEIPIGSSVDVEIKTAQQSGLIIPLSAVIYAEDGTAYVKVAEDGTVKQKAIKISAQNASQVLVESGLSEGEKVLMDHLDLTEGQKVVTR</sequence>
<dbReference type="KEGG" id="cpo:COPRO5265_1213"/>